<evidence type="ECO:0000256" key="2">
    <source>
        <dbReference type="SAM" id="Phobius"/>
    </source>
</evidence>
<feature type="region of interest" description="Disordered" evidence="1">
    <location>
        <begin position="40"/>
        <end position="69"/>
    </location>
</feature>
<organism evidence="3 4">
    <name type="scientific">Nicotiana attenuata</name>
    <name type="common">Coyote tobacco</name>
    <dbReference type="NCBI Taxonomy" id="49451"/>
    <lineage>
        <taxon>Eukaryota</taxon>
        <taxon>Viridiplantae</taxon>
        <taxon>Streptophyta</taxon>
        <taxon>Embryophyta</taxon>
        <taxon>Tracheophyta</taxon>
        <taxon>Spermatophyta</taxon>
        <taxon>Magnoliopsida</taxon>
        <taxon>eudicotyledons</taxon>
        <taxon>Gunneridae</taxon>
        <taxon>Pentapetalae</taxon>
        <taxon>asterids</taxon>
        <taxon>lamiids</taxon>
        <taxon>Solanales</taxon>
        <taxon>Solanaceae</taxon>
        <taxon>Nicotianoideae</taxon>
        <taxon>Nicotianeae</taxon>
        <taxon>Nicotiana</taxon>
    </lineage>
</organism>
<keyword evidence="2" id="KW-0812">Transmembrane</keyword>
<protein>
    <submittedName>
        <fullName evidence="3">Uncharacterized protein</fullName>
    </submittedName>
</protein>
<evidence type="ECO:0000313" key="3">
    <source>
        <dbReference type="EMBL" id="OIT00262.1"/>
    </source>
</evidence>
<keyword evidence="4" id="KW-1185">Reference proteome</keyword>
<keyword evidence="2" id="KW-0472">Membrane</keyword>
<evidence type="ECO:0000256" key="1">
    <source>
        <dbReference type="SAM" id="MobiDB-lite"/>
    </source>
</evidence>
<dbReference type="AlphaFoldDB" id="A0A1J6I5E0"/>
<gene>
    <name evidence="3" type="ORF">A4A49_23072</name>
</gene>
<dbReference type="Gramene" id="OIT00262">
    <property type="protein sequence ID" value="OIT00262"/>
    <property type="gene ID" value="A4A49_23072"/>
</dbReference>
<dbReference type="Proteomes" id="UP000187609">
    <property type="component" value="Unassembled WGS sequence"/>
</dbReference>
<dbReference type="EMBL" id="MJEQ01037189">
    <property type="protein sequence ID" value="OIT00262.1"/>
    <property type="molecule type" value="Genomic_DNA"/>
</dbReference>
<evidence type="ECO:0000313" key="4">
    <source>
        <dbReference type="Proteomes" id="UP000187609"/>
    </source>
</evidence>
<reference evidence="3" key="1">
    <citation type="submission" date="2016-11" db="EMBL/GenBank/DDBJ databases">
        <title>The genome of Nicotiana attenuata.</title>
        <authorList>
            <person name="Xu S."/>
            <person name="Brockmoeller T."/>
            <person name="Gaquerel E."/>
            <person name="Navarro A."/>
            <person name="Kuhl H."/>
            <person name="Gase K."/>
            <person name="Ling Z."/>
            <person name="Zhou W."/>
            <person name="Kreitzer C."/>
            <person name="Stanke M."/>
            <person name="Tang H."/>
            <person name="Lyons E."/>
            <person name="Pandey P."/>
            <person name="Pandey S.P."/>
            <person name="Timmermann B."/>
            <person name="Baldwin I.T."/>
        </authorList>
    </citation>
    <scope>NUCLEOTIDE SEQUENCE [LARGE SCALE GENOMIC DNA]</scope>
    <source>
        <strain evidence="3">UT</strain>
    </source>
</reference>
<comment type="caution">
    <text evidence="3">The sequence shown here is derived from an EMBL/GenBank/DDBJ whole genome shotgun (WGS) entry which is preliminary data.</text>
</comment>
<keyword evidence="2" id="KW-1133">Transmembrane helix</keyword>
<sequence>MVAQYNVVDGGYGLLVMFGMIVASLVVMSIVIFNCGESGEHKQKSHTAHNTASHGATAAAESLLRTPPC</sequence>
<accession>A0A1J6I5E0</accession>
<name>A0A1J6I5E0_NICAT</name>
<dbReference type="SMR" id="A0A1J6I5E0"/>
<proteinExistence type="predicted"/>
<feature type="transmembrane region" description="Helical" evidence="2">
    <location>
        <begin position="12"/>
        <end position="35"/>
    </location>
</feature>